<dbReference type="Proteomes" id="UP000821845">
    <property type="component" value="Chromosome 4"/>
</dbReference>
<dbReference type="EMBL" id="CM023484">
    <property type="protein sequence ID" value="KAH6932221.1"/>
    <property type="molecule type" value="Genomic_DNA"/>
</dbReference>
<organism evidence="1 2">
    <name type="scientific">Hyalomma asiaticum</name>
    <name type="common">Tick</name>
    <dbReference type="NCBI Taxonomy" id="266040"/>
    <lineage>
        <taxon>Eukaryota</taxon>
        <taxon>Metazoa</taxon>
        <taxon>Ecdysozoa</taxon>
        <taxon>Arthropoda</taxon>
        <taxon>Chelicerata</taxon>
        <taxon>Arachnida</taxon>
        <taxon>Acari</taxon>
        <taxon>Parasitiformes</taxon>
        <taxon>Ixodida</taxon>
        <taxon>Ixodoidea</taxon>
        <taxon>Ixodidae</taxon>
        <taxon>Hyalomminae</taxon>
        <taxon>Hyalomma</taxon>
    </lineage>
</organism>
<keyword evidence="2" id="KW-1185">Reference proteome</keyword>
<accession>A0ACB7SB91</accession>
<gene>
    <name evidence="1" type="ORF">HPB50_003729</name>
</gene>
<proteinExistence type="predicted"/>
<sequence>MKPGEPEASQETARTEWSSAYSGAGTTAGTASAVTTDVYVSASAPSLQSAQAFTSVSPGRRSGRGRDSAQAQESSKGNACTAPQAAAPSSPFGGRYLSLSSRLASLVGHFNKRAPGKAEPSKRPCVPSTSSPASLLSRSPLIILCFVLATVTVLWTMALSSGMLRRKGRTVDYPPFCCPEEAGLLAKYVDETMQPCHDFASYVCAKGFRRDADSDRPFNIHEVVERDFILGSALHSDEYARFLGLLFRSCLRTLGHPRHLAVELAEGLAETTGLKQDMKAGEILNYFLHVSLKFHTESLLVVEKPSRDLPFLRVMPYDISLNKSHLELFGLALDAVVDRFNAKFNTSISSTHVIALDSNLRREYSPESEFKILRIDRIGDLVPSYTSERWTKDLTRFGWSDVANVVELHVRDHARIAAIFETLLNKQNRPAVFAYLLAYTVACAYAGFNMRWEIMLPSTVSSACLRSSVQKLHNTWQLTYARIFASAERTARVNATFRFVLEAVVADIADSSLSTLEKSQALSLLMGVTIAPPPREVIFPGASNSLLPTSEDFGLAYYSGLEHEFSLTQALTRLGMPHGIDRHRPATMLDLRVIPSPVFYPYMDFDGPTASAAVSNMPVMGASFAQLLWAALEKSFRESSGRSKAFGKLHKCTSFRDDNSGFDANDTTSVSSADDKASVGERPFDIVPLLALRSVLRAMGVPKAGWYERRLSWSDWNLSHAQFFYDRYAFFTCFFGENREPRLIMEDVNAALAYVQDFAKAFACSDSSAIMKKRACFV</sequence>
<protein>
    <submittedName>
        <fullName evidence="1">Uncharacterized protein</fullName>
    </submittedName>
</protein>
<reference evidence="1" key="1">
    <citation type="submission" date="2020-05" db="EMBL/GenBank/DDBJ databases">
        <title>Large-scale comparative analyses of tick genomes elucidate their genetic diversity and vector capacities.</title>
        <authorList>
            <person name="Jia N."/>
            <person name="Wang J."/>
            <person name="Shi W."/>
            <person name="Du L."/>
            <person name="Sun Y."/>
            <person name="Zhan W."/>
            <person name="Jiang J."/>
            <person name="Wang Q."/>
            <person name="Zhang B."/>
            <person name="Ji P."/>
            <person name="Sakyi L.B."/>
            <person name="Cui X."/>
            <person name="Yuan T."/>
            <person name="Jiang B."/>
            <person name="Yang W."/>
            <person name="Lam T.T.-Y."/>
            <person name="Chang Q."/>
            <person name="Ding S."/>
            <person name="Wang X."/>
            <person name="Zhu J."/>
            <person name="Ruan X."/>
            <person name="Zhao L."/>
            <person name="Wei J."/>
            <person name="Que T."/>
            <person name="Du C."/>
            <person name="Cheng J."/>
            <person name="Dai P."/>
            <person name="Han X."/>
            <person name="Huang E."/>
            <person name="Gao Y."/>
            <person name="Liu J."/>
            <person name="Shao H."/>
            <person name="Ye R."/>
            <person name="Li L."/>
            <person name="Wei W."/>
            <person name="Wang X."/>
            <person name="Wang C."/>
            <person name="Yang T."/>
            <person name="Huo Q."/>
            <person name="Li W."/>
            <person name="Guo W."/>
            <person name="Chen H."/>
            <person name="Zhou L."/>
            <person name="Ni X."/>
            <person name="Tian J."/>
            <person name="Zhou Y."/>
            <person name="Sheng Y."/>
            <person name="Liu T."/>
            <person name="Pan Y."/>
            <person name="Xia L."/>
            <person name="Li J."/>
            <person name="Zhao F."/>
            <person name="Cao W."/>
        </authorList>
    </citation>
    <scope>NUCLEOTIDE SEQUENCE</scope>
    <source>
        <strain evidence="1">Hyas-2018</strain>
    </source>
</reference>
<comment type="caution">
    <text evidence="1">The sequence shown here is derived from an EMBL/GenBank/DDBJ whole genome shotgun (WGS) entry which is preliminary data.</text>
</comment>
<evidence type="ECO:0000313" key="2">
    <source>
        <dbReference type="Proteomes" id="UP000821845"/>
    </source>
</evidence>
<evidence type="ECO:0000313" key="1">
    <source>
        <dbReference type="EMBL" id="KAH6932221.1"/>
    </source>
</evidence>
<name>A0ACB7SB91_HYAAI</name>